<keyword evidence="3" id="KW-1185">Reference proteome</keyword>
<comment type="caution">
    <text evidence="2">The sequence shown here is derived from an EMBL/GenBank/DDBJ whole genome shotgun (WGS) entry which is preliminary data.</text>
</comment>
<feature type="compositionally biased region" description="Basic and acidic residues" evidence="1">
    <location>
        <begin position="83"/>
        <end position="92"/>
    </location>
</feature>
<feature type="compositionally biased region" description="Basic and acidic residues" evidence="1">
    <location>
        <begin position="59"/>
        <end position="74"/>
    </location>
</feature>
<feature type="compositionally biased region" description="Basic and acidic residues" evidence="1">
    <location>
        <begin position="14"/>
        <end position="31"/>
    </location>
</feature>
<dbReference type="Proteomes" id="UP000823388">
    <property type="component" value="Chromosome 5K"/>
</dbReference>
<evidence type="ECO:0000256" key="1">
    <source>
        <dbReference type="SAM" id="MobiDB-lite"/>
    </source>
</evidence>
<proteinExistence type="predicted"/>
<name>A0A8T0SRP4_PANVG</name>
<accession>A0A8T0SRP4</accession>
<dbReference type="AlphaFoldDB" id="A0A8T0SRP4"/>
<evidence type="ECO:0000313" key="2">
    <source>
        <dbReference type="EMBL" id="KAG2599785.1"/>
    </source>
</evidence>
<feature type="compositionally biased region" description="Basic residues" evidence="1">
    <location>
        <begin position="32"/>
        <end position="41"/>
    </location>
</feature>
<protein>
    <submittedName>
        <fullName evidence="2">Uncharacterized protein</fullName>
    </submittedName>
</protein>
<sequence>MHCAAEQVDEGDENEHPVRQDQVQKDKGGERGRRHGGRRTTRFLLLPRGAERLEDDQDAEQRGGGRPRPGDAPRVHPPQAHHHPPDRLEHLLAVHARRTR</sequence>
<reference evidence="2 3" key="1">
    <citation type="submission" date="2020-05" db="EMBL/GenBank/DDBJ databases">
        <title>WGS assembly of Panicum virgatum.</title>
        <authorList>
            <person name="Lovell J.T."/>
            <person name="Jenkins J."/>
            <person name="Shu S."/>
            <person name="Juenger T.E."/>
            <person name="Schmutz J."/>
        </authorList>
    </citation>
    <scope>NUCLEOTIDE SEQUENCE [LARGE SCALE GENOMIC DNA]</scope>
    <source>
        <strain evidence="3">cv. AP13</strain>
    </source>
</reference>
<gene>
    <name evidence="2" type="ORF">PVAP13_5KG430907</name>
</gene>
<dbReference type="EMBL" id="CM029045">
    <property type="protein sequence ID" value="KAG2599785.1"/>
    <property type="molecule type" value="Genomic_DNA"/>
</dbReference>
<organism evidence="2 3">
    <name type="scientific">Panicum virgatum</name>
    <name type="common">Blackwell switchgrass</name>
    <dbReference type="NCBI Taxonomy" id="38727"/>
    <lineage>
        <taxon>Eukaryota</taxon>
        <taxon>Viridiplantae</taxon>
        <taxon>Streptophyta</taxon>
        <taxon>Embryophyta</taxon>
        <taxon>Tracheophyta</taxon>
        <taxon>Spermatophyta</taxon>
        <taxon>Magnoliopsida</taxon>
        <taxon>Liliopsida</taxon>
        <taxon>Poales</taxon>
        <taxon>Poaceae</taxon>
        <taxon>PACMAD clade</taxon>
        <taxon>Panicoideae</taxon>
        <taxon>Panicodae</taxon>
        <taxon>Paniceae</taxon>
        <taxon>Panicinae</taxon>
        <taxon>Panicum</taxon>
        <taxon>Panicum sect. Hiantes</taxon>
    </lineage>
</organism>
<evidence type="ECO:0000313" key="3">
    <source>
        <dbReference type="Proteomes" id="UP000823388"/>
    </source>
</evidence>
<feature type="region of interest" description="Disordered" evidence="1">
    <location>
        <begin position="1"/>
        <end position="100"/>
    </location>
</feature>